<keyword evidence="1" id="KW-0812">Transmembrane</keyword>
<feature type="transmembrane region" description="Helical" evidence="1">
    <location>
        <begin position="159"/>
        <end position="180"/>
    </location>
</feature>
<evidence type="ECO:0000313" key="3">
    <source>
        <dbReference type="Proteomes" id="UP001432039"/>
    </source>
</evidence>
<sequence length="187" mass="20887">MIIIGLGAICLKLQDGPWSDGVTWLLTGLTLVLGALGGYSLRFRFTTVDDQGITTGTWCRVRRLPRDGIHDIRTAAVAEIAPGPRTLTYAYRSDGWRVLLKCVDDEELPALALEVAMLRSLLRERRPADWAPDLRAEPHIARQTAREDRTDRFFGWMTGWGRLVVIFALAVLFVAGIVVYETLFDGS</sequence>
<evidence type="ECO:0000313" key="2">
    <source>
        <dbReference type="EMBL" id="WUQ13986.1"/>
    </source>
</evidence>
<dbReference type="EMBL" id="CP108090">
    <property type="protein sequence ID" value="WUQ13986.1"/>
    <property type="molecule type" value="Genomic_DNA"/>
</dbReference>
<accession>A0ABZ1TGQ0</accession>
<keyword evidence="1" id="KW-0472">Membrane</keyword>
<keyword evidence="1" id="KW-1133">Transmembrane helix</keyword>
<keyword evidence="3" id="KW-1185">Reference proteome</keyword>
<evidence type="ECO:0008006" key="4">
    <source>
        <dbReference type="Google" id="ProtNLM"/>
    </source>
</evidence>
<organism evidence="2 3">
    <name type="scientific">Streptomyces virginiae</name>
    <name type="common">Streptomyces cinnamonensis</name>
    <dbReference type="NCBI Taxonomy" id="1961"/>
    <lineage>
        <taxon>Bacteria</taxon>
        <taxon>Bacillati</taxon>
        <taxon>Actinomycetota</taxon>
        <taxon>Actinomycetes</taxon>
        <taxon>Kitasatosporales</taxon>
        <taxon>Streptomycetaceae</taxon>
        <taxon>Streptomyces</taxon>
    </lineage>
</organism>
<feature type="transmembrane region" description="Helical" evidence="1">
    <location>
        <begin position="21"/>
        <end position="41"/>
    </location>
</feature>
<reference evidence="2" key="1">
    <citation type="submission" date="2022-10" db="EMBL/GenBank/DDBJ databases">
        <title>The complete genomes of actinobacterial strains from the NBC collection.</title>
        <authorList>
            <person name="Joergensen T.S."/>
            <person name="Alvarez Arevalo M."/>
            <person name="Sterndorff E.B."/>
            <person name="Faurdal D."/>
            <person name="Vuksanovic O."/>
            <person name="Mourched A.-S."/>
            <person name="Charusanti P."/>
            <person name="Shaw S."/>
            <person name="Blin K."/>
            <person name="Weber T."/>
        </authorList>
    </citation>
    <scope>NUCLEOTIDE SEQUENCE</scope>
    <source>
        <strain evidence="2">NBC_00248</strain>
    </source>
</reference>
<name>A0ABZ1TGQ0_STRVG</name>
<proteinExistence type="predicted"/>
<protein>
    <recommendedName>
        <fullName evidence="4">PH domain-containing protein</fullName>
    </recommendedName>
</protein>
<dbReference type="Proteomes" id="UP001432039">
    <property type="component" value="Chromosome"/>
</dbReference>
<evidence type="ECO:0000256" key="1">
    <source>
        <dbReference type="SAM" id="Phobius"/>
    </source>
</evidence>
<dbReference type="RefSeq" id="WP_328962819.1">
    <property type="nucleotide sequence ID" value="NZ_CP108090.1"/>
</dbReference>
<gene>
    <name evidence="2" type="ORF">OG517_22590</name>
</gene>